<organism evidence="1 2">
    <name type="scientific">Lithocarpus litseifolius</name>
    <dbReference type="NCBI Taxonomy" id="425828"/>
    <lineage>
        <taxon>Eukaryota</taxon>
        <taxon>Viridiplantae</taxon>
        <taxon>Streptophyta</taxon>
        <taxon>Embryophyta</taxon>
        <taxon>Tracheophyta</taxon>
        <taxon>Spermatophyta</taxon>
        <taxon>Magnoliopsida</taxon>
        <taxon>eudicotyledons</taxon>
        <taxon>Gunneridae</taxon>
        <taxon>Pentapetalae</taxon>
        <taxon>rosids</taxon>
        <taxon>fabids</taxon>
        <taxon>Fagales</taxon>
        <taxon>Fagaceae</taxon>
        <taxon>Lithocarpus</taxon>
    </lineage>
</organism>
<gene>
    <name evidence="1" type="ORF">SO802_018625</name>
</gene>
<dbReference type="Proteomes" id="UP001459277">
    <property type="component" value="Unassembled WGS sequence"/>
</dbReference>
<evidence type="ECO:0000313" key="2">
    <source>
        <dbReference type="Proteomes" id="UP001459277"/>
    </source>
</evidence>
<proteinExistence type="predicted"/>
<evidence type="ECO:0000313" key="1">
    <source>
        <dbReference type="EMBL" id="KAK9999022.1"/>
    </source>
</evidence>
<dbReference type="EMBL" id="JAZDWU010000006">
    <property type="protein sequence ID" value="KAK9999022.1"/>
    <property type="molecule type" value="Genomic_DNA"/>
</dbReference>
<accession>A0AAW2CNA2</accession>
<dbReference type="AlphaFoldDB" id="A0AAW2CNA2"/>
<keyword evidence="2" id="KW-1185">Reference proteome</keyword>
<comment type="caution">
    <text evidence="1">The sequence shown here is derived from an EMBL/GenBank/DDBJ whole genome shotgun (WGS) entry which is preliminary data.</text>
</comment>
<sequence length="176" mass="20585">MKNDRWVVENGRWEFLVRMVDENGRHRMGMVGWRPVVTERECNLLLDMVYFRDISSSDKKYLVISKDQGDATEKGLSLLVEKPIIGRFSPIWPKQNDLGDIVEWTYDTSQNPDSPSRAWSLRTSLHKNTTESNPLRTLGCRIISGETRWGTIFRINGEFGYTPYYWEWLEDVLSCS</sequence>
<protein>
    <submittedName>
        <fullName evidence="1">Uncharacterized protein</fullName>
    </submittedName>
</protein>
<reference evidence="1 2" key="1">
    <citation type="submission" date="2024-01" db="EMBL/GenBank/DDBJ databases">
        <title>A telomere-to-telomere, gap-free genome of sweet tea (Lithocarpus litseifolius).</title>
        <authorList>
            <person name="Zhou J."/>
        </authorList>
    </citation>
    <scope>NUCLEOTIDE SEQUENCE [LARGE SCALE GENOMIC DNA]</scope>
    <source>
        <strain evidence="1">Zhou-2022a</strain>
        <tissue evidence="1">Leaf</tissue>
    </source>
</reference>
<name>A0AAW2CNA2_9ROSI</name>